<dbReference type="SMART" id="SM00043">
    <property type="entry name" value="CY"/>
    <property type="match status" value="1"/>
</dbReference>
<evidence type="ECO:0000313" key="6">
    <source>
        <dbReference type="Proteomes" id="UP001152795"/>
    </source>
</evidence>
<dbReference type="PANTHER" id="PTHR46186">
    <property type="entry name" value="CYSTATIN"/>
    <property type="match status" value="1"/>
</dbReference>
<gene>
    <name evidence="5" type="ORF">PACLA_8A004931</name>
</gene>
<evidence type="ECO:0000313" key="5">
    <source>
        <dbReference type="EMBL" id="CAB4013253.1"/>
    </source>
</evidence>
<dbReference type="Proteomes" id="UP001152795">
    <property type="component" value="Unassembled WGS sequence"/>
</dbReference>
<dbReference type="PANTHER" id="PTHR46186:SF2">
    <property type="entry name" value="CYSTATIN"/>
    <property type="match status" value="1"/>
</dbReference>
<dbReference type="AlphaFoldDB" id="A0A7D9EPE5"/>
<dbReference type="GO" id="GO:0031982">
    <property type="term" value="C:vesicle"/>
    <property type="evidence" value="ECO:0007669"/>
    <property type="project" value="TreeGrafter"/>
</dbReference>
<protein>
    <submittedName>
        <fullName evidence="5">Cathepsin L-like</fullName>
    </submittedName>
</protein>
<evidence type="ECO:0000256" key="1">
    <source>
        <dbReference type="ARBA" id="ARBA00009403"/>
    </source>
</evidence>
<keyword evidence="2" id="KW-0646">Protease inhibitor</keyword>
<dbReference type="GO" id="GO:0005615">
    <property type="term" value="C:extracellular space"/>
    <property type="evidence" value="ECO:0007669"/>
    <property type="project" value="TreeGrafter"/>
</dbReference>
<dbReference type="GO" id="GO:0005737">
    <property type="term" value="C:cytoplasm"/>
    <property type="evidence" value="ECO:0007669"/>
    <property type="project" value="TreeGrafter"/>
</dbReference>
<comment type="similarity">
    <text evidence="1">Belongs to the cystatin family.</text>
</comment>
<organism evidence="5 6">
    <name type="scientific">Paramuricea clavata</name>
    <name type="common">Red gorgonian</name>
    <name type="synonym">Violescent sea-whip</name>
    <dbReference type="NCBI Taxonomy" id="317549"/>
    <lineage>
        <taxon>Eukaryota</taxon>
        <taxon>Metazoa</taxon>
        <taxon>Cnidaria</taxon>
        <taxon>Anthozoa</taxon>
        <taxon>Octocorallia</taxon>
        <taxon>Malacalcyonacea</taxon>
        <taxon>Plexauridae</taxon>
        <taxon>Paramuricea</taxon>
    </lineage>
</organism>
<proteinExistence type="inferred from homology"/>
<evidence type="ECO:0000256" key="2">
    <source>
        <dbReference type="ARBA" id="ARBA00022690"/>
    </source>
</evidence>
<name>A0A7D9EPE5_PARCT</name>
<evidence type="ECO:0000256" key="4">
    <source>
        <dbReference type="ARBA" id="ARBA00023157"/>
    </source>
</evidence>
<dbReference type="CDD" id="cd00042">
    <property type="entry name" value="CY"/>
    <property type="match status" value="1"/>
</dbReference>
<keyword evidence="6" id="KW-1185">Reference proteome</keyword>
<comment type="caution">
    <text evidence="5">The sequence shown here is derived from an EMBL/GenBank/DDBJ whole genome shotgun (WGS) entry which is preliminary data.</text>
</comment>
<dbReference type="Gene3D" id="3.10.450.10">
    <property type="match status" value="1"/>
</dbReference>
<keyword evidence="4" id="KW-1015">Disulfide bond</keyword>
<reference evidence="5" key="1">
    <citation type="submission" date="2020-04" db="EMBL/GenBank/DDBJ databases">
        <authorList>
            <person name="Alioto T."/>
            <person name="Alioto T."/>
            <person name="Gomez Garrido J."/>
        </authorList>
    </citation>
    <scope>NUCLEOTIDE SEQUENCE</scope>
    <source>
        <strain evidence="5">A484AB</strain>
    </source>
</reference>
<dbReference type="GO" id="GO:0004869">
    <property type="term" value="F:cysteine-type endopeptidase inhibitor activity"/>
    <property type="evidence" value="ECO:0007669"/>
    <property type="project" value="UniProtKB-KW"/>
</dbReference>
<dbReference type="InterPro" id="IPR046350">
    <property type="entry name" value="Cystatin_sf"/>
</dbReference>
<dbReference type="OrthoDB" id="387093at2759"/>
<dbReference type="SUPFAM" id="SSF54403">
    <property type="entry name" value="Cystatin/monellin"/>
    <property type="match status" value="1"/>
</dbReference>
<keyword evidence="3" id="KW-0789">Thiol protease inhibitor</keyword>
<dbReference type="InterPro" id="IPR000010">
    <property type="entry name" value="Cystatin_dom"/>
</dbReference>
<dbReference type="EMBL" id="CACRXK020007816">
    <property type="protein sequence ID" value="CAB4013253.1"/>
    <property type="molecule type" value="Genomic_DNA"/>
</dbReference>
<dbReference type="Pfam" id="PF00031">
    <property type="entry name" value="Cystatin"/>
    <property type="match status" value="1"/>
</dbReference>
<evidence type="ECO:0000256" key="3">
    <source>
        <dbReference type="ARBA" id="ARBA00022704"/>
    </source>
</evidence>
<sequence>MFRAVLVVSLCISVVFSYGGIRETTGDDKEVQKAVGFAMNKLNAMSNNYYRYMAFETIDATKQVVSGMNYCVVVAVGSSTKCPKSPDNVDATLDECPVEKKEMECRFVVWERSWLHDPDEQMKLTEQKCSTDEHLTCSEGVVSMKNDIMEEEMDVSNDIQEIKDL</sequence>
<accession>A0A7D9EPE5</accession>
<dbReference type="FunFam" id="3.10.450.10:FF:000004">
    <property type="entry name" value="Cystatin C"/>
    <property type="match status" value="1"/>
</dbReference>